<dbReference type="Proteomes" id="UP000215137">
    <property type="component" value="Chromosome"/>
</dbReference>
<organism evidence="1 2">
    <name type="scientific">Cytobacillus kochii</name>
    <dbReference type="NCBI Taxonomy" id="859143"/>
    <lineage>
        <taxon>Bacteria</taxon>
        <taxon>Bacillati</taxon>
        <taxon>Bacillota</taxon>
        <taxon>Bacilli</taxon>
        <taxon>Bacillales</taxon>
        <taxon>Bacillaceae</taxon>
        <taxon>Cytobacillus</taxon>
    </lineage>
</organism>
<protein>
    <submittedName>
        <fullName evidence="1">GapA-binding peptide SR1P</fullName>
    </submittedName>
</protein>
<dbReference type="RefSeq" id="WP_095369674.1">
    <property type="nucleotide sequence ID" value="NZ_CP022983.1"/>
</dbReference>
<dbReference type="AlphaFoldDB" id="A0A248TD67"/>
<keyword evidence="2" id="KW-1185">Reference proteome</keyword>
<dbReference type="OrthoDB" id="2971595at2"/>
<evidence type="ECO:0000313" key="1">
    <source>
        <dbReference type="EMBL" id="ASV66099.1"/>
    </source>
</evidence>
<accession>A0A248TD67</accession>
<name>A0A248TD67_9BACI</name>
<dbReference type="EMBL" id="CP022983">
    <property type="protein sequence ID" value="ASV66099.1"/>
    <property type="molecule type" value="Genomic_DNA"/>
</dbReference>
<dbReference type="Pfam" id="PF13790">
    <property type="entry name" value="SR1P"/>
    <property type="match status" value="1"/>
</dbReference>
<dbReference type="InterPro" id="IPR025236">
    <property type="entry name" value="SR1P"/>
</dbReference>
<reference evidence="1 2" key="1">
    <citation type="submission" date="2017-08" db="EMBL/GenBank/DDBJ databases">
        <title>Complete Genome Sequence of Bacillus kochii Oregon-R-modENCODE STRAIN BDGP4, isolated from Drosophila melanogaster gut.</title>
        <authorList>
            <person name="Wan K.H."/>
            <person name="Yu C."/>
            <person name="Park S."/>
            <person name="Hammonds A.S."/>
            <person name="Booth B.W."/>
            <person name="Celniker S.E."/>
        </authorList>
    </citation>
    <scope>NUCLEOTIDE SEQUENCE [LARGE SCALE GENOMIC DNA]</scope>
    <source>
        <strain evidence="1 2">BDGP4</strain>
    </source>
</reference>
<evidence type="ECO:0000313" key="2">
    <source>
        <dbReference type="Proteomes" id="UP000215137"/>
    </source>
</evidence>
<gene>
    <name evidence="1" type="ORF">CKF48_01395</name>
</gene>
<proteinExistence type="predicted"/>
<sequence length="41" mass="4690">MGTIVCQICDETIEVFEDEKVTVLYGQCGCKNEHSKMHIEE</sequence>
<dbReference type="KEGG" id="bko:CKF48_01395"/>